<organism evidence="8 9">
    <name type="scientific">Metaclostridioides mangenotii</name>
    <dbReference type="NCBI Taxonomy" id="1540"/>
    <lineage>
        <taxon>Bacteria</taxon>
        <taxon>Bacillati</taxon>
        <taxon>Bacillota</taxon>
        <taxon>Clostridia</taxon>
        <taxon>Peptostreptococcales</taxon>
        <taxon>Peptostreptococcaceae</taxon>
        <taxon>Metaclostridioides</taxon>
    </lineage>
</organism>
<dbReference type="PANTHER" id="PTHR12992">
    <property type="entry name" value="NUDIX HYDROLASE"/>
    <property type="match status" value="1"/>
</dbReference>
<dbReference type="RefSeq" id="WP_209455577.1">
    <property type="nucleotide sequence ID" value="NZ_BAAACS010000017.1"/>
</dbReference>
<comment type="caution">
    <text evidence="8">The sequence shown here is derived from an EMBL/GenBank/DDBJ whole genome shotgun (WGS) entry which is preliminary data.</text>
</comment>
<proteinExistence type="predicted"/>
<feature type="domain" description="Nudix hydrolase" evidence="7">
    <location>
        <begin position="22"/>
        <end position="164"/>
    </location>
</feature>
<keyword evidence="4" id="KW-0378">Hydrolase</keyword>
<dbReference type="SUPFAM" id="SSF55811">
    <property type="entry name" value="Nudix"/>
    <property type="match status" value="1"/>
</dbReference>
<accession>A0ABS4E7S9</accession>
<evidence type="ECO:0000256" key="5">
    <source>
        <dbReference type="ARBA" id="ARBA00022842"/>
    </source>
</evidence>
<evidence type="ECO:0000256" key="6">
    <source>
        <dbReference type="ARBA" id="ARBA00023211"/>
    </source>
</evidence>
<reference evidence="8 9" key="1">
    <citation type="submission" date="2021-03" db="EMBL/GenBank/DDBJ databases">
        <title>Genomic Encyclopedia of Type Strains, Phase IV (KMG-IV): sequencing the most valuable type-strain genomes for metagenomic binning, comparative biology and taxonomic classification.</title>
        <authorList>
            <person name="Goeker M."/>
        </authorList>
    </citation>
    <scope>NUCLEOTIDE SEQUENCE [LARGE SCALE GENOMIC DNA]</scope>
    <source>
        <strain evidence="8 9">DSM 1289</strain>
    </source>
</reference>
<evidence type="ECO:0000259" key="7">
    <source>
        <dbReference type="PROSITE" id="PS51462"/>
    </source>
</evidence>
<evidence type="ECO:0000256" key="1">
    <source>
        <dbReference type="ARBA" id="ARBA00001936"/>
    </source>
</evidence>
<dbReference type="EMBL" id="JAGGJX010000001">
    <property type="protein sequence ID" value="MBP1853978.1"/>
    <property type="molecule type" value="Genomic_DNA"/>
</dbReference>
<comment type="cofactor">
    <cofactor evidence="1">
        <name>Mn(2+)</name>
        <dbReference type="ChEBI" id="CHEBI:29035"/>
    </cofactor>
</comment>
<evidence type="ECO:0000256" key="3">
    <source>
        <dbReference type="ARBA" id="ARBA00022723"/>
    </source>
</evidence>
<evidence type="ECO:0000313" key="9">
    <source>
        <dbReference type="Proteomes" id="UP000767291"/>
    </source>
</evidence>
<comment type="cofactor">
    <cofactor evidence="2">
        <name>Mg(2+)</name>
        <dbReference type="ChEBI" id="CHEBI:18420"/>
    </cofactor>
</comment>
<keyword evidence="3" id="KW-0479">Metal-binding</keyword>
<dbReference type="Pfam" id="PF00293">
    <property type="entry name" value="NUDIX"/>
    <property type="match status" value="1"/>
</dbReference>
<keyword evidence="6" id="KW-0464">Manganese</keyword>
<evidence type="ECO:0000256" key="2">
    <source>
        <dbReference type="ARBA" id="ARBA00001946"/>
    </source>
</evidence>
<name>A0ABS4E7S9_9FIRM</name>
<dbReference type="InterPro" id="IPR045121">
    <property type="entry name" value="CoAse"/>
</dbReference>
<dbReference type="PANTHER" id="PTHR12992:SF11">
    <property type="entry name" value="MITOCHONDRIAL COENZYME A DIPHOSPHATASE NUDT8"/>
    <property type="match status" value="1"/>
</dbReference>
<dbReference type="PROSITE" id="PS51462">
    <property type="entry name" value="NUDIX"/>
    <property type="match status" value="1"/>
</dbReference>
<keyword evidence="5" id="KW-0460">Magnesium</keyword>
<gene>
    <name evidence="8" type="ORF">J2Z43_000368</name>
</gene>
<dbReference type="PROSITE" id="PS00893">
    <property type="entry name" value="NUDIX_BOX"/>
    <property type="match status" value="1"/>
</dbReference>
<dbReference type="Proteomes" id="UP000767291">
    <property type="component" value="Unassembled WGS sequence"/>
</dbReference>
<protein>
    <submittedName>
        <fullName evidence="8">8-oxo-dGTP pyrophosphatase MutT (NUDIX family)</fullName>
    </submittedName>
</protein>
<evidence type="ECO:0000313" key="8">
    <source>
        <dbReference type="EMBL" id="MBP1853978.1"/>
    </source>
</evidence>
<keyword evidence="9" id="KW-1185">Reference proteome</keyword>
<dbReference type="Gene3D" id="3.90.79.10">
    <property type="entry name" value="Nucleoside Triphosphate Pyrophosphohydrolase"/>
    <property type="match status" value="1"/>
</dbReference>
<sequence>MIDDLKSMFKDYKPYINGADEMKRASVLIPIVRKDGEHHILFELRSGNLNHQPGEISFPGGKIDPGETPYEAVIRETYEELGTAKDNIEIISEMDLLITSFNYIIHPFLGYLNDIDNFNINKDEVDHTFLVPIKYLLENPPKEYTSDVEIIPSGNMPYSDLPYKKDYKFQKGKSSILFYKYDNYIIWGMTAKILQNFLNFLKN</sequence>
<evidence type="ECO:0000256" key="4">
    <source>
        <dbReference type="ARBA" id="ARBA00022801"/>
    </source>
</evidence>
<dbReference type="InterPro" id="IPR015797">
    <property type="entry name" value="NUDIX_hydrolase-like_dom_sf"/>
</dbReference>
<dbReference type="CDD" id="cd03426">
    <property type="entry name" value="NUDIX_CoAse_Nudt7"/>
    <property type="match status" value="1"/>
</dbReference>
<dbReference type="InterPro" id="IPR020084">
    <property type="entry name" value="NUDIX_hydrolase_CS"/>
</dbReference>
<dbReference type="InterPro" id="IPR000086">
    <property type="entry name" value="NUDIX_hydrolase_dom"/>
</dbReference>